<protein>
    <submittedName>
        <fullName evidence="2">Uncharacterized protein</fullName>
    </submittedName>
</protein>
<reference evidence="2" key="1">
    <citation type="submission" date="2020-11" db="EMBL/GenBank/DDBJ databases">
        <authorList>
            <person name="Tran Van P."/>
        </authorList>
    </citation>
    <scope>NUCLEOTIDE SEQUENCE</scope>
</reference>
<accession>A0A7R8Z488</accession>
<proteinExistence type="predicted"/>
<evidence type="ECO:0000256" key="1">
    <source>
        <dbReference type="SAM" id="MobiDB-lite"/>
    </source>
</evidence>
<gene>
    <name evidence="2" type="ORF">TDIB3V08_LOCUS1788</name>
</gene>
<dbReference type="EMBL" id="OA564740">
    <property type="protein sequence ID" value="CAD7195404.1"/>
    <property type="molecule type" value="Genomic_DNA"/>
</dbReference>
<feature type="compositionally biased region" description="Basic and acidic residues" evidence="1">
    <location>
        <begin position="15"/>
        <end position="24"/>
    </location>
</feature>
<sequence>MAFAGLKKQINKANQTDKRASERASDWVATLASERVISRPSSLEKMSLSKTLVAQSGRPLRIEVFRQTDKRASDWVTKLASA</sequence>
<organism evidence="2">
    <name type="scientific">Timema douglasi</name>
    <name type="common">Walking stick</name>
    <dbReference type="NCBI Taxonomy" id="61478"/>
    <lineage>
        <taxon>Eukaryota</taxon>
        <taxon>Metazoa</taxon>
        <taxon>Ecdysozoa</taxon>
        <taxon>Arthropoda</taxon>
        <taxon>Hexapoda</taxon>
        <taxon>Insecta</taxon>
        <taxon>Pterygota</taxon>
        <taxon>Neoptera</taxon>
        <taxon>Polyneoptera</taxon>
        <taxon>Phasmatodea</taxon>
        <taxon>Timematodea</taxon>
        <taxon>Timematoidea</taxon>
        <taxon>Timematidae</taxon>
        <taxon>Timema</taxon>
    </lineage>
</organism>
<feature type="region of interest" description="Disordered" evidence="1">
    <location>
        <begin position="1"/>
        <end position="24"/>
    </location>
</feature>
<dbReference type="AlphaFoldDB" id="A0A7R8Z488"/>
<evidence type="ECO:0000313" key="2">
    <source>
        <dbReference type="EMBL" id="CAD7195404.1"/>
    </source>
</evidence>
<name>A0A7R8Z488_TIMDO</name>